<feature type="region of interest" description="Disordered" evidence="1">
    <location>
        <begin position="531"/>
        <end position="598"/>
    </location>
</feature>
<dbReference type="GO" id="GO:0003677">
    <property type="term" value="F:DNA binding"/>
    <property type="evidence" value="ECO:0007669"/>
    <property type="project" value="InterPro"/>
</dbReference>
<dbReference type="GO" id="GO:0010369">
    <property type="term" value="C:chromocenter"/>
    <property type="evidence" value="ECO:0007669"/>
    <property type="project" value="TreeGrafter"/>
</dbReference>
<feature type="region of interest" description="Disordered" evidence="1">
    <location>
        <begin position="1908"/>
        <end position="1950"/>
    </location>
</feature>
<feature type="compositionally biased region" description="Low complexity" evidence="1">
    <location>
        <begin position="1385"/>
        <end position="1404"/>
    </location>
</feature>
<feature type="region of interest" description="Disordered" evidence="1">
    <location>
        <begin position="739"/>
        <end position="766"/>
    </location>
</feature>
<protein>
    <submittedName>
        <fullName evidence="4">Methyl-CpG-binding domain protein 5</fullName>
    </submittedName>
</protein>
<dbReference type="GO" id="GO:0005634">
    <property type="term" value="C:nucleus"/>
    <property type="evidence" value="ECO:0007669"/>
    <property type="project" value="TreeGrafter"/>
</dbReference>
<feature type="compositionally biased region" description="Polar residues" evidence="1">
    <location>
        <begin position="1936"/>
        <end position="1950"/>
    </location>
</feature>
<evidence type="ECO:0000259" key="2">
    <source>
        <dbReference type="PROSITE" id="PS50812"/>
    </source>
</evidence>
<feature type="compositionally biased region" description="Low complexity" evidence="1">
    <location>
        <begin position="539"/>
        <end position="554"/>
    </location>
</feature>
<gene>
    <name evidence="4" type="primary">MBD5</name>
    <name evidence="4" type="ORF">CDAR_595011</name>
</gene>
<dbReference type="GO" id="GO:0003682">
    <property type="term" value="F:chromatin binding"/>
    <property type="evidence" value="ECO:0007669"/>
    <property type="project" value="TreeGrafter"/>
</dbReference>
<evidence type="ECO:0000313" key="4">
    <source>
        <dbReference type="EMBL" id="GIX92942.1"/>
    </source>
</evidence>
<dbReference type="Gene3D" id="2.30.30.140">
    <property type="match status" value="1"/>
</dbReference>
<feature type="compositionally biased region" description="Basic residues" evidence="1">
    <location>
        <begin position="1418"/>
        <end position="1429"/>
    </location>
</feature>
<dbReference type="PANTHER" id="PTHR16112:SF16">
    <property type="entry name" value="SIX-BANDED, ISOFORM H"/>
    <property type="match status" value="1"/>
</dbReference>
<feature type="compositionally biased region" description="Polar residues" evidence="1">
    <location>
        <begin position="739"/>
        <end position="760"/>
    </location>
</feature>
<dbReference type="PROSITE" id="PS50982">
    <property type="entry name" value="MBD"/>
    <property type="match status" value="1"/>
</dbReference>
<dbReference type="CDD" id="cd20141">
    <property type="entry name" value="PWWP_MBD5"/>
    <property type="match status" value="1"/>
</dbReference>
<dbReference type="FunFam" id="2.30.30.140:FF:000107">
    <property type="entry name" value="Six-banded, isoform H"/>
    <property type="match status" value="1"/>
</dbReference>
<evidence type="ECO:0000259" key="3">
    <source>
        <dbReference type="PROSITE" id="PS50982"/>
    </source>
</evidence>
<reference evidence="4 5" key="1">
    <citation type="submission" date="2021-06" db="EMBL/GenBank/DDBJ databases">
        <title>Caerostris darwini draft genome.</title>
        <authorList>
            <person name="Kono N."/>
            <person name="Arakawa K."/>
        </authorList>
    </citation>
    <scope>NUCLEOTIDE SEQUENCE [LARGE SCALE GENOMIC DNA]</scope>
</reference>
<feature type="compositionally biased region" description="Polar residues" evidence="1">
    <location>
        <begin position="1430"/>
        <end position="1443"/>
    </location>
</feature>
<feature type="region of interest" description="Disordered" evidence="1">
    <location>
        <begin position="670"/>
        <end position="705"/>
    </location>
</feature>
<organism evidence="4 5">
    <name type="scientific">Caerostris darwini</name>
    <dbReference type="NCBI Taxonomy" id="1538125"/>
    <lineage>
        <taxon>Eukaryota</taxon>
        <taxon>Metazoa</taxon>
        <taxon>Ecdysozoa</taxon>
        <taxon>Arthropoda</taxon>
        <taxon>Chelicerata</taxon>
        <taxon>Arachnida</taxon>
        <taxon>Araneae</taxon>
        <taxon>Araneomorphae</taxon>
        <taxon>Entelegynae</taxon>
        <taxon>Araneoidea</taxon>
        <taxon>Araneidae</taxon>
        <taxon>Caerostris</taxon>
    </lineage>
</organism>
<feature type="compositionally biased region" description="Basic residues" evidence="1">
    <location>
        <begin position="574"/>
        <end position="584"/>
    </location>
</feature>
<comment type="caution">
    <text evidence="4">The sequence shown here is derived from an EMBL/GenBank/DDBJ whole genome shotgun (WGS) entry which is preliminary data.</text>
</comment>
<dbReference type="PANTHER" id="PTHR16112">
    <property type="entry name" value="METHYL-CPG BINDING PROTEIN, DROSOPHILA"/>
    <property type="match status" value="1"/>
</dbReference>
<keyword evidence="5" id="KW-1185">Reference proteome</keyword>
<name>A0AAV4P6F7_9ARAC</name>
<dbReference type="Proteomes" id="UP001054837">
    <property type="component" value="Unassembled WGS sequence"/>
</dbReference>
<proteinExistence type="predicted"/>
<feature type="compositionally biased region" description="Polar residues" evidence="1">
    <location>
        <begin position="679"/>
        <end position="705"/>
    </location>
</feature>
<evidence type="ECO:0000313" key="5">
    <source>
        <dbReference type="Proteomes" id="UP001054837"/>
    </source>
</evidence>
<accession>A0AAV4P6F7</accession>
<dbReference type="PROSITE" id="PS50812">
    <property type="entry name" value="PWWP"/>
    <property type="match status" value="1"/>
</dbReference>
<feature type="region of interest" description="Disordered" evidence="1">
    <location>
        <begin position="1377"/>
        <end position="1472"/>
    </location>
</feature>
<evidence type="ECO:0000256" key="1">
    <source>
        <dbReference type="SAM" id="MobiDB-lite"/>
    </source>
</evidence>
<feature type="domain" description="PWWP" evidence="2">
    <location>
        <begin position="2034"/>
        <end position="2093"/>
    </location>
</feature>
<feature type="compositionally biased region" description="Low complexity" evidence="1">
    <location>
        <begin position="1444"/>
        <end position="1472"/>
    </location>
</feature>
<dbReference type="EMBL" id="BPLQ01002442">
    <property type="protein sequence ID" value="GIX92942.1"/>
    <property type="molecule type" value="Genomic_DNA"/>
</dbReference>
<dbReference type="SMART" id="SM00391">
    <property type="entry name" value="MBD"/>
    <property type="match status" value="1"/>
</dbReference>
<dbReference type="InterPro" id="IPR001739">
    <property type="entry name" value="Methyl_CpG_DNA-bd"/>
</dbReference>
<dbReference type="InterPro" id="IPR000313">
    <property type="entry name" value="PWWP_dom"/>
</dbReference>
<dbReference type="SMART" id="SM00293">
    <property type="entry name" value="PWWP"/>
    <property type="match status" value="1"/>
</dbReference>
<dbReference type="Pfam" id="PF00855">
    <property type="entry name" value="PWWP"/>
    <property type="match status" value="1"/>
</dbReference>
<dbReference type="SUPFAM" id="SSF63748">
    <property type="entry name" value="Tudor/PWWP/MBT"/>
    <property type="match status" value="1"/>
</dbReference>
<feature type="compositionally biased region" description="Low complexity" evidence="1">
    <location>
        <begin position="1916"/>
        <end position="1935"/>
    </location>
</feature>
<sequence>MASFNQDALTNNTIVLNAPFQAPAETLAVANTLSIAKPGSAGEQSPSTVNITFTSESVKQLPGTSQYIAMCAPGSNPSPDSGMYNPATFPSSSTPMDTFPSDKKVFPCVQKFPESSPILSVQQHSETFITVPFGWKRVISSGKVMYISPSEIYLHSLQEVAVYLQTEGTCKCGLECPLMLNKVFNFNPMATTKCWNVNDLSWNDPTKLCNHKRKIAAMATFHNSTIPLSSLNTSKESGPLVISQPPAKKEACLTSKRKRLKGKNRSPFDSVLVSQLLAQRDKLVMKKEKPGATKNCYLDGSSPQMKIQNSLKSELSNQRKNLSKTMGFVLEEHNLPIINKLNTTTNFNNLLNLNQNFFVPENAFQDKKVQGCLQPFQQCPPDSNTPSVMFHKHMNSSLPCLMQDQAMTRSAEAVYTDRVPPLPSIEHQTAYGQAIQQGMFNPQQFMHSNTLPANITLNCNFSATNVNGQVFSTSLPVNQCIDMNSHTQNTAEVVTAVSQSSTPGAFLFPTDLQNHGGQHINGNVMSNLMNPSCGQSFNTSTPQDTTQQQPVSSVAMISSRHIPSRDEPPTISRQKSKKNSKAKTNKLNSVLDRGSPCPNIDVRQIPSEHHRPPPEAFATITSSPVGPLQNSNYQAITGTNMPFPADMSLSYMNKPMLSVANQSMPFRTQPHNFYDANKMSDSTGSNSSSPFPVCQSGNNKSLQSNSFQYQDSNQFPQTNLQPSFENNRDQNKIINIQSITSKPNQQMSNNQGQAVTSTTRPHSKASCGNYVENPSVESLNNSQTLDDRNCSSTKRLLTPETKLPEISSSVYMPVSSASPNSTVFSVSLSSNPSPNTINVLSNANSFYNVSSQSNVINLPVSYATPQNHINNMNTVYSNHGLTSTSQQMRQSITVSQQPIVFNTLQNSNNQRHDQTANFFMQNPNSGGLEGITSLRPSLVQQDSSSMLVQQVLSQKITSDYSGANIFSSTARAQVVQQVGSMVLPASAANTGVNSQQLVLAPTQMRMSGSGGLITMLPPTMTSNGVMNGTQVLAASAQQIGPQMVLSDNIRPNIVNQQQILQNNCFIMSNQPAFVTRPPNSNIVSSQVPCPSSVSLTFSNGTYGTSQTHAPIVINKAQDRNDLTPQQMNNEMSIQNSKDNSFAAGVHVLHSTQQRLIGQKIDGSDMVQDGWFQKSEFKNNANEGVNQVAGTFLSNVSTSRSNSVPSNIAGHAMISNCGQVLINGDNNCVHPQTMGASNISRMTNVIPIVGGQCAPMPPLSVPNVTAVTTTMTQMIPAIGIAPQILGQPVQPMVQVINTVPFNSMQNAVIVPGGSNVLSQTVRLDTLQTSPVVGTPAPTVFNGVVLPPNTMNCVPSQTANLRPPHPNTHTEEIRMSFDGMHDSRTGSNSSCSTPASSSSTPVSSSSDAHNITYRALSPAVRKRSRDGKRKANSQTVASMLQHGTHNLSLSNTPNSSNGSQHQHIQQQQQHQQQQNAAQLSSLQQQFLQQPMLQTLTVLPQQPRPLLQQPMMNYNSIGSVGGHQILTTGITSPLGIVQPLSMLGVTPTGAVIQNIPVQQVVPGPHFQSLTVLQGPHTVNSLPQEQPVVVNDTSPMGVHPTQMHSAFAAGSIVPNMVATNPVINTEVLVTATSQSHTANEGGNQSQPVPTQFSSIFQQSIPPVAQSLSSTTCPGSVKVCRAGGTSFQMSAASSNQTTTSSCLSLNSEVKGENSSSKINVFIPESSQKARSIGVQSSCTEHNASVQTVTSTVPVNNYNLAISEDSKLSMQDVCMEDVKSKFEGENSSTLLSSGGESCESPWPDPVNLSAAVRAVVQEQVDSNEEIISHPISSTSQMVNFLDCSSIHGEVSEQTPSSSVGDIIEESNDGNSAILDLRTISGEACTDPNIAEENICEKTQVNTVQDLLQMNNWNAESETQRDSSVAESTSTASSESSEPSSTDCNVTSDSGVESSQEPMNLACIREEEDNGNTELIDSVSEKDTVGVLSPYSEEVKVDEKLSRKRGLKRLKREIEMPFEELQEEDSDDGVLTPPQPRTFNDGDLVWGQIRGFPSWPGKLVREEEVKGTHKTEDGKLWVRWFGDHTFTQVDPEKLKTLSEGLEAHHRARKRHRRGRKMNTQLENAIQEAMMELDRQSADMLTEDLDVDLGEGECILASRTSRGRGGYKRR</sequence>
<feature type="domain" description="MBD" evidence="3">
    <location>
        <begin position="121"/>
        <end position="191"/>
    </location>
</feature>